<dbReference type="GO" id="GO:0005524">
    <property type="term" value="F:ATP binding"/>
    <property type="evidence" value="ECO:0007669"/>
    <property type="project" value="UniProtKB-UniRule"/>
</dbReference>
<name>A0A0B4XP80_9GAMM</name>
<evidence type="ECO:0000256" key="10">
    <source>
        <dbReference type="SAM" id="MobiDB-lite"/>
    </source>
</evidence>
<dbReference type="EMBL" id="CP004387">
    <property type="protein sequence ID" value="AJD48560.1"/>
    <property type="molecule type" value="Genomic_DNA"/>
</dbReference>
<dbReference type="InterPro" id="IPR013758">
    <property type="entry name" value="Topo_IIA_A/C_ab"/>
</dbReference>
<evidence type="ECO:0000313" key="12">
    <source>
        <dbReference type="EMBL" id="AJD48560.1"/>
    </source>
</evidence>
<evidence type="ECO:0000256" key="4">
    <source>
        <dbReference type="ARBA" id="ARBA00022840"/>
    </source>
</evidence>
<feature type="domain" description="Topo IIA-type catalytic" evidence="11">
    <location>
        <begin position="34"/>
        <end position="534"/>
    </location>
</feature>
<dbReference type="PANTHER" id="PTHR43493">
    <property type="entry name" value="DNA GYRASE/TOPOISOMERASE SUBUNIT A"/>
    <property type="match status" value="1"/>
</dbReference>
<dbReference type="CDD" id="cd00187">
    <property type="entry name" value="TOP4c"/>
    <property type="match status" value="1"/>
</dbReference>
<dbReference type="PANTHER" id="PTHR43493:SF5">
    <property type="entry name" value="DNA GYRASE SUBUNIT A, CHLOROPLASTIC_MITOCHONDRIAL"/>
    <property type="match status" value="1"/>
</dbReference>
<dbReference type="AlphaFoldDB" id="A0A0B4XP80"/>
<dbReference type="GO" id="GO:0005737">
    <property type="term" value="C:cytoplasm"/>
    <property type="evidence" value="ECO:0007669"/>
    <property type="project" value="UniProtKB-SubCell"/>
</dbReference>
<keyword evidence="4 8" id="KW-0067">ATP-binding</keyword>
<dbReference type="GO" id="GO:0034335">
    <property type="term" value="F:DNA negative supercoiling activity"/>
    <property type="evidence" value="ECO:0007669"/>
    <property type="project" value="UniProtKB-ARBA"/>
</dbReference>
<accession>A0A0B4XP80</accession>
<dbReference type="HOGENOM" id="CLU_002977_6_1_6"/>
<comment type="function">
    <text evidence="8">A type II topoisomerase that negatively supercoils closed circular double-stranded (ds) DNA in an ATP-dependent manner to modulate DNA topology and maintain chromosomes in an underwound state. Negative supercoiling favors strand separation, and DNA replication, transcription, recombination and repair, all of which involve strand separation. Also able to catalyze the interconversion of other topological isomers of dsDNA rings, including catenanes and knotted rings. Type II topoisomerases break and join 2 DNA strands simultaneously in an ATP-dependent manner.</text>
</comment>
<dbReference type="InterPro" id="IPR013757">
    <property type="entry name" value="Topo_IIA_A_a_sf"/>
</dbReference>
<evidence type="ECO:0000259" key="11">
    <source>
        <dbReference type="PROSITE" id="PS52040"/>
    </source>
</evidence>
<dbReference type="PROSITE" id="PS52040">
    <property type="entry name" value="TOPO_IIA"/>
    <property type="match status" value="1"/>
</dbReference>
<dbReference type="InterPro" id="IPR002205">
    <property type="entry name" value="Topo_IIA_dom_A"/>
</dbReference>
<dbReference type="NCBIfam" id="TIGR01063">
    <property type="entry name" value="gyrA"/>
    <property type="match status" value="1"/>
</dbReference>
<evidence type="ECO:0000256" key="7">
    <source>
        <dbReference type="ARBA" id="ARBA00023235"/>
    </source>
</evidence>
<protein>
    <recommendedName>
        <fullName evidence="8">DNA gyrase subunit A</fullName>
        <ecNumber evidence="8">5.6.2.2</ecNumber>
    </recommendedName>
</protein>
<dbReference type="STRING" id="391936.S7S_10740"/>
<comment type="catalytic activity">
    <reaction evidence="1 8 9">
        <text>ATP-dependent breakage, passage and rejoining of double-stranded DNA.</text>
        <dbReference type="EC" id="5.6.2.2"/>
    </reaction>
</comment>
<evidence type="ECO:0000256" key="5">
    <source>
        <dbReference type="ARBA" id="ARBA00023029"/>
    </source>
</evidence>
<dbReference type="Proteomes" id="UP000006764">
    <property type="component" value="Chromosome"/>
</dbReference>
<dbReference type="FunFam" id="3.90.199.10:FF:000001">
    <property type="entry name" value="DNA gyrase subunit A"/>
    <property type="match status" value="1"/>
</dbReference>
<evidence type="ECO:0000256" key="9">
    <source>
        <dbReference type="PROSITE-ProRule" id="PRU01384"/>
    </source>
</evidence>
<dbReference type="Gene3D" id="3.30.1360.40">
    <property type="match status" value="1"/>
</dbReference>
<dbReference type="Gene3D" id="1.10.268.10">
    <property type="entry name" value="Topoisomerase, domain 3"/>
    <property type="match status" value="1"/>
</dbReference>
<dbReference type="GO" id="GO:0003677">
    <property type="term" value="F:DNA binding"/>
    <property type="evidence" value="ECO:0007669"/>
    <property type="project" value="UniProtKB-UniRule"/>
</dbReference>
<feature type="compositionally biased region" description="Acidic residues" evidence="10">
    <location>
        <begin position="878"/>
        <end position="890"/>
    </location>
</feature>
<dbReference type="Pfam" id="PF00521">
    <property type="entry name" value="DNA_topoisoIV"/>
    <property type="match status" value="1"/>
</dbReference>
<dbReference type="GO" id="GO:0006265">
    <property type="term" value="P:DNA topological change"/>
    <property type="evidence" value="ECO:0007669"/>
    <property type="project" value="UniProtKB-UniRule"/>
</dbReference>
<keyword evidence="7 8" id="KW-0413">Isomerase</keyword>
<dbReference type="Pfam" id="PF03989">
    <property type="entry name" value="DNA_gyraseA_C"/>
    <property type="match status" value="6"/>
</dbReference>
<comment type="subcellular location">
    <subcellularLocation>
        <location evidence="8">Cytoplasm</location>
    </subcellularLocation>
</comment>
<keyword evidence="6 8" id="KW-0238">DNA-binding</keyword>
<keyword evidence="5 8" id="KW-0799">Topoisomerase</keyword>
<keyword evidence="8" id="KW-0963">Cytoplasm</keyword>
<dbReference type="InterPro" id="IPR035516">
    <property type="entry name" value="Gyrase/topoIV_suA_C"/>
</dbReference>
<dbReference type="GO" id="GO:0009330">
    <property type="term" value="C:DNA topoisomerase type II (double strand cut, ATP-hydrolyzing) complex"/>
    <property type="evidence" value="ECO:0007669"/>
    <property type="project" value="TreeGrafter"/>
</dbReference>
<proteinExistence type="inferred from homology"/>
<dbReference type="InterPro" id="IPR005743">
    <property type="entry name" value="GyrA"/>
</dbReference>
<dbReference type="KEGG" id="apac:S7S_10740"/>
<dbReference type="GO" id="GO:0005694">
    <property type="term" value="C:chromosome"/>
    <property type="evidence" value="ECO:0007669"/>
    <property type="project" value="InterPro"/>
</dbReference>
<dbReference type="NCBIfam" id="NF004044">
    <property type="entry name" value="PRK05561.1"/>
    <property type="match status" value="1"/>
</dbReference>
<evidence type="ECO:0000256" key="2">
    <source>
        <dbReference type="ARBA" id="ARBA00008263"/>
    </source>
</evidence>
<dbReference type="InterPro" id="IPR013760">
    <property type="entry name" value="Topo_IIA-like_dom_sf"/>
</dbReference>
<feature type="active site" description="O-(5'-phospho-DNA)-tyrosine intermediate" evidence="8 9">
    <location>
        <position position="122"/>
    </location>
</feature>
<dbReference type="InterPro" id="IPR050220">
    <property type="entry name" value="Type_II_DNA_Topoisomerases"/>
</dbReference>
<dbReference type="SUPFAM" id="SSF56719">
    <property type="entry name" value="Type II DNA topoisomerase"/>
    <property type="match status" value="1"/>
</dbReference>
<feature type="short sequence motif" description="GyrA-box" evidence="8">
    <location>
        <begin position="561"/>
        <end position="567"/>
    </location>
</feature>
<gene>
    <name evidence="8" type="primary">gyrA</name>
    <name evidence="12" type="ORF">S7S_10740</name>
</gene>
<dbReference type="InterPro" id="IPR006691">
    <property type="entry name" value="GyrA/parC_rep"/>
</dbReference>
<evidence type="ECO:0000256" key="1">
    <source>
        <dbReference type="ARBA" id="ARBA00000185"/>
    </source>
</evidence>
<dbReference type="FunFam" id="3.30.1360.40:FF:000002">
    <property type="entry name" value="DNA gyrase subunit A"/>
    <property type="match status" value="1"/>
</dbReference>
<keyword evidence="3 8" id="KW-0547">Nucleotide-binding</keyword>
<evidence type="ECO:0000313" key="13">
    <source>
        <dbReference type="Proteomes" id="UP000006764"/>
    </source>
</evidence>
<comment type="miscellaneous">
    <text evidence="8">Few gyrases are as efficient as E.coli at forming negative supercoils. Not all organisms have 2 type II topoisomerases; in organisms with a single type II topoisomerase this enzyme also has to decatenate newly replicated chromosomes.</text>
</comment>
<dbReference type="OrthoDB" id="9806486at2"/>
<dbReference type="SUPFAM" id="SSF101904">
    <property type="entry name" value="GyrA/ParC C-terminal domain-like"/>
    <property type="match status" value="1"/>
</dbReference>
<dbReference type="GO" id="GO:0006261">
    <property type="term" value="P:DNA-templated DNA replication"/>
    <property type="evidence" value="ECO:0007669"/>
    <property type="project" value="UniProtKB-UniRule"/>
</dbReference>
<dbReference type="Gene3D" id="2.120.10.90">
    <property type="entry name" value="DNA gyrase/topoisomerase IV, subunit A, C-terminal"/>
    <property type="match status" value="1"/>
</dbReference>
<sequence>MTDLAREVTQVNIEDELKQSYLDYAMSVIVGRALPDVRDGLKPVHRRVLFAMHELGNDWNKAYKKSARVVGDVIGKYHPHGDSAVYDTIVRMAQPFSLRYMLVDGQGNFGSVDGDSAAAMRYTEVRMAKIAHDLLADLDKETVDFVDNYDGTEKIPAVMPTRVPNLLVNGSSGIAVGMATNIPPHNLGEVIDGCLALIDNEDLTVDDLMQYIQGPDFPTAGIINGRAGIVQAYRTGRGRIYVRARADIEDMEKGNKQAIIITELPYMLNKARLIEKIAELVKEKKIEGITELRDESDKDGMRVVIELRRGENADVVLNNLYAQTQLESVFGINMVALLDGQPKLLNLKDMLEAFIRHRREVVTRRTVYELRKAREKGHVLEGLAVALANIDPVIELIKQSPSGAEAREALIKRGWAPGEVVTMLERAGGPDACRPDGLEDDYGMRDGQYWLSPEQAQAILELRLQKLTGMEQEKLVQDYQELLEKIIELGLILADPERLLAVIREELNAIREEYADPRRSEIQTSRSDFSMEDLIAEETVVVTLSNGGYAKAQPIDTYRAQKRGGRGKAATAVKDEDYVEHLLVAGTHDTLLCFTNIGKVYWLRVFELPHGGRGSRGKPVVNLIPALQQEERITAILRLDAEFVRQQSAEDDAEVEDADLDVIDDAEEGEEIVDTTSGPFIFMATSTGIVKRTQLSKFARPRSNGLIAVRLQPGQSLVNVAVTQGDEDIMLVASNGKVARFRQASVRVMGRTARGVRGMKVADGEAMIALIVPQPGGQLLTASENGYGKRTGVDEFPTKGRGTQGVIGMVVNDRNGALVGATQVFGGEDLMLISNQGTLVRTRVDEVSQLSRNTQGVTLIRLGDGERLVGVERIPELEGAEEVDELEEGDTAAVDATDAPADDADE</sequence>
<dbReference type="RefSeq" id="WP_008735060.1">
    <property type="nucleotide sequence ID" value="NZ_CP004387.1"/>
</dbReference>
<keyword evidence="13" id="KW-1185">Reference proteome</keyword>
<evidence type="ECO:0000256" key="6">
    <source>
        <dbReference type="ARBA" id="ARBA00023125"/>
    </source>
</evidence>
<dbReference type="SMART" id="SM00434">
    <property type="entry name" value="TOP4c"/>
    <property type="match status" value="1"/>
</dbReference>
<feature type="region of interest" description="Disordered" evidence="10">
    <location>
        <begin position="878"/>
        <end position="906"/>
    </location>
</feature>
<comment type="similarity">
    <text evidence="2 8">Belongs to the type II topoisomerase GyrA/ParC subunit family.</text>
</comment>
<organism evidence="12 13">
    <name type="scientific">Isoalcanivorax pacificus W11-5</name>
    <dbReference type="NCBI Taxonomy" id="391936"/>
    <lineage>
        <taxon>Bacteria</taxon>
        <taxon>Pseudomonadati</taxon>
        <taxon>Pseudomonadota</taxon>
        <taxon>Gammaproteobacteria</taxon>
        <taxon>Oceanospirillales</taxon>
        <taxon>Alcanivoracaceae</taxon>
        <taxon>Isoalcanivorax</taxon>
    </lineage>
</organism>
<dbReference type="EC" id="5.6.2.2" evidence="8"/>
<comment type="subunit">
    <text evidence="8">Heterotetramer, composed of two GyrA and two GyrB chains. In the heterotetramer, GyrA contains the active site tyrosine that forms a transient covalent intermediate with DNA, while GyrB binds cofactors and catalyzes ATP hydrolysis.</text>
</comment>
<reference evidence="12 13" key="1">
    <citation type="journal article" date="2012" name="J. Bacteriol.">
        <title>Genome sequence of an alkane-degrading bacterium, Alcanivorax pacificus type strain W11-5, isolated from deep sea sediment.</title>
        <authorList>
            <person name="Lai Q."/>
            <person name="Shao Z."/>
        </authorList>
    </citation>
    <scope>NUCLEOTIDE SEQUENCE [LARGE SCALE GENOMIC DNA]</scope>
    <source>
        <strain evidence="12 13">W11-5</strain>
    </source>
</reference>
<dbReference type="NCBIfam" id="NF004043">
    <property type="entry name" value="PRK05560.1"/>
    <property type="match status" value="1"/>
</dbReference>
<evidence type="ECO:0000256" key="8">
    <source>
        <dbReference type="HAMAP-Rule" id="MF_01897"/>
    </source>
</evidence>
<dbReference type="Gene3D" id="3.90.199.10">
    <property type="entry name" value="Topoisomerase II, domain 5"/>
    <property type="match status" value="1"/>
</dbReference>
<dbReference type="HAMAP" id="MF_01897">
    <property type="entry name" value="GyrA"/>
    <property type="match status" value="1"/>
</dbReference>
<evidence type="ECO:0000256" key="3">
    <source>
        <dbReference type="ARBA" id="ARBA00022741"/>
    </source>
</evidence>